<comment type="subcellular location">
    <subcellularLocation>
        <location evidence="1">Cytoplasm</location>
        <location evidence="1">Cytoskeleton</location>
    </subcellularLocation>
</comment>
<accession>A0A7S2TWG6</accession>
<gene>
    <name evidence="8" type="ORF">LSP00402_LOCUS14665</name>
</gene>
<keyword evidence="5 7" id="KW-0175">Coiled coil</keyword>
<dbReference type="AlphaFoldDB" id="A0A7S2TWG6"/>
<protein>
    <submittedName>
        <fullName evidence="8">Uncharacterized protein</fullName>
    </submittedName>
</protein>
<dbReference type="GO" id="GO:0005200">
    <property type="term" value="F:structural constituent of cytoskeleton"/>
    <property type="evidence" value="ECO:0007669"/>
    <property type="project" value="InterPro"/>
</dbReference>
<dbReference type="PANTHER" id="PTHR40412">
    <property type="entry name" value="SF-ASSEMBLIN"/>
    <property type="match status" value="1"/>
</dbReference>
<proteinExistence type="inferred from homology"/>
<evidence type="ECO:0000256" key="3">
    <source>
        <dbReference type="ARBA" id="ARBA00022490"/>
    </source>
</evidence>
<dbReference type="Pfam" id="PF06705">
    <property type="entry name" value="SF-assemblin"/>
    <property type="match status" value="1"/>
</dbReference>
<evidence type="ECO:0000256" key="6">
    <source>
        <dbReference type="ARBA" id="ARBA00023212"/>
    </source>
</evidence>
<name>A0A7S2TWG6_9EUKA</name>
<evidence type="ECO:0000256" key="2">
    <source>
        <dbReference type="ARBA" id="ARBA00005678"/>
    </source>
</evidence>
<keyword evidence="4" id="KW-0493">Microtubule</keyword>
<dbReference type="PRINTS" id="PR01799">
    <property type="entry name" value="SFASSEMBLIN"/>
</dbReference>
<dbReference type="InterPro" id="IPR008374">
    <property type="entry name" value="SF_assemblin/giardin_b"/>
</dbReference>
<dbReference type="EMBL" id="HBHP01023587">
    <property type="protein sequence ID" value="CAD9770677.1"/>
    <property type="molecule type" value="Transcribed_RNA"/>
</dbReference>
<evidence type="ECO:0000256" key="7">
    <source>
        <dbReference type="SAM" id="Coils"/>
    </source>
</evidence>
<keyword evidence="3" id="KW-0963">Cytoplasm</keyword>
<dbReference type="GO" id="GO:0005874">
    <property type="term" value="C:microtubule"/>
    <property type="evidence" value="ECO:0007669"/>
    <property type="project" value="UniProtKB-KW"/>
</dbReference>
<comment type="similarity">
    <text evidence="2">Belongs to the SF-assemblin family.</text>
</comment>
<evidence type="ECO:0000256" key="4">
    <source>
        <dbReference type="ARBA" id="ARBA00022701"/>
    </source>
</evidence>
<sequence length="255" mass="29622">MADQTEHKDIVTGKLSKLADKFDGFQEALNARQTKKIEELDKRFEVVHRGLSTLDHSLKLESKNNKASMKALQAWLESRFKEFHKSIVEPMNENFKKVHERCDQLQVHIDRVQKQQAEDHKAVNLSIKKVAQEFEVKLNDFKRKFDEAMQGIEENRKQVELKLVEQERALVNQLKDEKDAREKNEKHLTERCDAEEKVRAKGIKNLTLSLEETKALLTSKLNEEATCRQQADEQLVKGLTTYSRALQEAVKKLAD</sequence>
<evidence type="ECO:0000256" key="1">
    <source>
        <dbReference type="ARBA" id="ARBA00004245"/>
    </source>
</evidence>
<organism evidence="8">
    <name type="scientific">Lotharella oceanica</name>
    <dbReference type="NCBI Taxonomy" id="641309"/>
    <lineage>
        <taxon>Eukaryota</taxon>
        <taxon>Sar</taxon>
        <taxon>Rhizaria</taxon>
        <taxon>Cercozoa</taxon>
        <taxon>Chlorarachniophyceae</taxon>
        <taxon>Lotharella</taxon>
    </lineage>
</organism>
<keyword evidence="6" id="KW-0206">Cytoskeleton</keyword>
<evidence type="ECO:0000313" key="8">
    <source>
        <dbReference type="EMBL" id="CAD9770677.1"/>
    </source>
</evidence>
<evidence type="ECO:0000256" key="5">
    <source>
        <dbReference type="ARBA" id="ARBA00023054"/>
    </source>
</evidence>
<reference evidence="8" key="1">
    <citation type="submission" date="2021-01" db="EMBL/GenBank/DDBJ databases">
        <authorList>
            <person name="Corre E."/>
            <person name="Pelletier E."/>
            <person name="Niang G."/>
            <person name="Scheremetjew M."/>
            <person name="Finn R."/>
            <person name="Kale V."/>
            <person name="Holt S."/>
            <person name="Cochrane G."/>
            <person name="Meng A."/>
            <person name="Brown T."/>
            <person name="Cohen L."/>
        </authorList>
    </citation>
    <scope>NUCLEOTIDE SEQUENCE</scope>
    <source>
        <strain evidence="8">CCMP622</strain>
    </source>
</reference>
<feature type="coiled-coil region" evidence="7">
    <location>
        <begin position="142"/>
        <end position="191"/>
    </location>
</feature>
<dbReference type="PANTHER" id="PTHR40412:SF1">
    <property type="entry name" value="SF-ASSEMBLIN"/>
    <property type="match status" value="1"/>
</dbReference>